<dbReference type="AlphaFoldDB" id="M1D8R6"/>
<organism evidence="3 4">
    <name type="scientific">Solanum tuberosum</name>
    <name type="common">Potato</name>
    <dbReference type="NCBI Taxonomy" id="4113"/>
    <lineage>
        <taxon>Eukaryota</taxon>
        <taxon>Viridiplantae</taxon>
        <taxon>Streptophyta</taxon>
        <taxon>Embryophyta</taxon>
        <taxon>Tracheophyta</taxon>
        <taxon>Spermatophyta</taxon>
        <taxon>Magnoliopsida</taxon>
        <taxon>eudicotyledons</taxon>
        <taxon>Gunneridae</taxon>
        <taxon>Pentapetalae</taxon>
        <taxon>asterids</taxon>
        <taxon>lamiids</taxon>
        <taxon>Solanales</taxon>
        <taxon>Solanaceae</taxon>
        <taxon>Solanoideae</taxon>
        <taxon>Solaneae</taxon>
        <taxon>Solanum</taxon>
    </lineage>
</organism>
<evidence type="ECO:0000256" key="1">
    <source>
        <dbReference type="ARBA" id="ARBA00009431"/>
    </source>
</evidence>
<dbReference type="GO" id="GO:0006508">
    <property type="term" value="P:proteolysis"/>
    <property type="evidence" value="ECO:0007669"/>
    <property type="project" value="InterPro"/>
</dbReference>
<feature type="region of interest" description="Disordered" evidence="2">
    <location>
        <begin position="1"/>
        <end position="36"/>
    </location>
</feature>
<reference evidence="3" key="2">
    <citation type="submission" date="2015-06" db="UniProtKB">
        <authorList>
            <consortium name="EnsemblPlants"/>
        </authorList>
    </citation>
    <scope>IDENTIFICATION</scope>
    <source>
        <strain evidence="3">DM1-3 516 R44</strain>
    </source>
</reference>
<dbReference type="InParanoid" id="M1D8R6"/>
<evidence type="ECO:0000256" key="2">
    <source>
        <dbReference type="SAM" id="MobiDB-lite"/>
    </source>
</evidence>
<dbReference type="PaxDb" id="4113-PGSC0003DMT400085100"/>
<dbReference type="EnsemblPlants" id="PGSC0003DMT400085100">
    <property type="protein sequence ID" value="PGSC0003DMT400085100"/>
    <property type="gene ID" value="PGSC0003DMG400034671"/>
</dbReference>
<dbReference type="Gene3D" id="3.40.50.12670">
    <property type="match status" value="1"/>
</dbReference>
<sequence length="82" mass="9364">MTTRPPILRPPNNQPTTPRSKPHRKTTEAPLTDQTNNTISYTRSYSNKMTYATLKGSGHTACTDKPEECFAMFKRWISHNPL</sequence>
<accession>M1D8R6</accession>
<proteinExistence type="inferred from homology"/>
<evidence type="ECO:0000313" key="3">
    <source>
        <dbReference type="EnsemblPlants" id="PGSC0003DMT400085100"/>
    </source>
</evidence>
<dbReference type="InterPro" id="IPR029058">
    <property type="entry name" value="AB_hydrolase_fold"/>
</dbReference>
<comment type="similarity">
    <text evidence="1">Belongs to the peptidase S10 family.</text>
</comment>
<dbReference type="Gramene" id="PGSC0003DMT400085100">
    <property type="protein sequence ID" value="PGSC0003DMT400085100"/>
    <property type="gene ID" value="PGSC0003DMG400034671"/>
</dbReference>
<dbReference type="SUPFAM" id="SSF53474">
    <property type="entry name" value="alpha/beta-Hydrolases"/>
    <property type="match status" value="1"/>
</dbReference>
<dbReference type="Proteomes" id="UP000011115">
    <property type="component" value="Unassembled WGS sequence"/>
</dbReference>
<name>M1D8R6_SOLTU</name>
<evidence type="ECO:0000313" key="4">
    <source>
        <dbReference type="Proteomes" id="UP000011115"/>
    </source>
</evidence>
<dbReference type="InterPro" id="IPR001563">
    <property type="entry name" value="Peptidase_S10"/>
</dbReference>
<dbReference type="eggNOG" id="KOG1282">
    <property type="taxonomic scope" value="Eukaryota"/>
</dbReference>
<protein>
    <submittedName>
        <fullName evidence="3">1-O-acylglucose:anthocyanin-O-acyltransferase</fullName>
    </submittedName>
</protein>
<keyword evidence="4" id="KW-1185">Reference proteome</keyword>
<dbReference type="Pfam" id="PF00450">
    <property type="entry name" value="Peptidase_S10"/>
    <property type="match status" value="1"/>
</dbReference>
<dbReference type="GO" id="GO:0004185">
    <property type="term" value="F:serine-type carboxypeptidase activity"/>
    <property type="evidence" value="ECO:0007669"/>
    <property type="project" value="InterPro"/>
</dbReference>
<dbReference type="HOGENOM" id="CLU_2562865_0_0_1"/>
<reference evidence="4" key="1">
    <citation type="journal article" date="2011" name="Nature">
        <title>Genome sequence and analysis of the tuber crop potato.</title>
        <authorList>
            <consortium name="The Potato Genome Sequencing Consortium"/>
        </authorList>
    </citation>
    <scope>NUCLEOTIDE SEQUENCE [LARGE SCALE GENOMIC DNA]</scope>
    <source>
        <strain evidence="4">cv. DM1-3 516 R44</strain>
    </source>
</reference>